<gene>
    <name evidence="1" type="ORF">EDD78_10998</name>
</gene>
<evidence type="ECO:0000313" key="2">
    <source>
        <dbReference type="Proteomes" id="UP000294682"/>
    </source>
</evidence>
<dbReference type="EMBL" id="SLUK01000009">
    <property type="protein sequence ID" value="TCL42627.1"/>
    <property type="molecule type" value="Genomic_DNA"/>
</dbReference>
<proteinExistence type="predicted"/>
<dbReference type="RefSeq" id="WP_079698669.1">
    <property type="nucleotide sequence ID" value="NZ_JADNAH010000059.1"/>
</dbReference>
<accession>A0A9X8Y7R9</accession>
<name>A0A9X8Y7R9_9FIRM</name>
<keyword evidence="2" id="KW-1185">Reference proteome</keyword>
<reference evidence="1 2" key="1">
    <citation type="submission" date="2019-03" db="EMBL/GenBank/DDBJ databases">
        <title>Genomic Encyclopedia of Type Strains, Phase IV (KMG-IV): sequencing the most valuable type-strain genomes for metagenomic binning, comparative biology and taxonomic classification.</title>
        <authorList>
            <person name="Goeker M."/>
        </authorList>
    </citation>
    <scope>NUCLEOTIDE SEQUENCE [LARGE SCALE GENOMIC DNA]</scope>
    <source>
        <strain evidence="1 2">DSM 100433</strain>
    </source>
</reference>
<dbReference type="Proteomes" id="UP000294682">
    <property type="component" value="Unassembled WGS sequence"/>
</dbReference>
<sequence>MNLEQTLATLLRQYGRQVSVEGKAGSGHKALLFPHSEDPGEGYRLGESGGLRRALWRYYALPGEACAREHEVLQADGKRYLLLQVSGYWLGEHEIYRTGLCEELGEEDAT</sequence>
<organism evidence="1 2">
    <name type="scientific">Harryflintia acetispora</name>
    <dbReference type="NCBI Taxonomy" id="1849041"/>
    <lineage>
        <taxon>Bacteria</taxon>
        <taxon>Bacillati</taxon>
        <taxon>Bacillota</taxon>
        <taxon>Clostridia</taxon>
        <taxon>Eubacteriales</taxon>
        <taxon>Oscillospiraceae</taxon>
        <taxon>Harryflintia</taxon>
    </lineage>
</organism>
<evidence type="ECO:0000313" key="1">
    <source>
        <dbReference type="EMBL" id="TCL42627.1"/>
    </source>
</evidence>
<comment type="caution">
    <text evidence="1">The sequence shown here is derived from an EMBL/GenBank/DDBJ whole genome shotgun (WGS) entry which is preliminary data.</text>
</comment>
<protein>
    <submittedName>
        <fullName evidence="1">Uncharacterized protein</fullName>
    </submittedName>
</protein>
<dbReference type="AlphaFoldDB" id="A0A9X8Y7R9"/>